<keyword evidence="2" id="KW-1185">Reference proteome</keyword>
<dbReference type="InterPro" id="IPR036249">
    <property type="entry name" value="Thioredoxin-like_sf"/>
</dbReference>
<evidence type="ECO:0000313" key="2">
    <source>
        <dbReference type="Proteomes" id="UP001247620"/>
    </source>
</evidence>
<sequence length="283" mass="32144">MEHNKEIHEINNHKVATENEWLEARLELLKAEKELTRHSDKVAQLRQQLPWVRLDKEYIFETDEGKVSLADLFCGRSQLLIYHFMFGPEYTAGCPSCSSIADGFDGFAVHLANHDVMLAAVSRAPLVKLQEYKQRMGWSFPWASSLGNDFNYDFNVSFTEEQQRSGALAYNYRTGNVSSRTNEIKAVEQVPEAGKKIAATTGTDWPIYTREAPGMSAFVLKDGVVYHTYSTYERGLDGLWGMYQWLDRAPLGRNEAGNTIWFSRHDEYENGPNSKSKSGSCCS</sequence>
<dbReference type="Proteomes" id="UP001247620">
    <property type="component" value="Unassembled WGS sequence"/>
</dbReference>
<dbReference type="RefSeq" id="WP_310092368.1">
    <property type="nucleotide sequence ID" value="NZ_JAVDUU010000001.1"/>
</dbReference>
<comment type="caution">
    <text evidence="1">The sequence shown here is derived from an EMBL/GenBank/DDBJ whole genome shotgun (WGS) entry which is preliminary data.</text>
</comment>
<gene>
    <name evidence="1" type="ORF">J2W55_000874</name>
</gene>
<name>A0ABU1T6M6_9SPHI</name>
<organism evidence="1 2">
    <name type="scientific">Mucilaginibacter pocheonensis</name>
    <dbReference type="NCBI Taxonomy" id="398050"/>
    <lineage>
        <taxon>Bacteria</taxon>
        <taxon>Pseudomonadati</taxon>
        <taxon>Bacteroidota</taxon>
        <taxon>Sphingobacteriia</taxon>
        <taxon>Sphingobacteriales</taxon>
        <taxon>Sphingobacteriaceae</taxon>
        <taxon>Mucilaginibacter</taxon>
    </lineage>
</organism>
<dbReference type="Pfam" id="PF05988">
    <property type="entry name" value="DUF899"/>
    <property type="match status" value="1"/>
</dbReference>
<protein>
    <submittedName>
        <fullName evidence="1">Dithiol-disulfide oxidoreductase (DUF899 family)</fullName>
    </submittedName>
</protein>
<dbReference type="InterPro" id="IPR010296">
    <property type="entry name" value="DUF899_thioredox"/>
</dbReference>
<dbReference type="SUPFAM" id="SSF52833">
    <property type="entry name" value="Thioredoxin-like"/>
    <property type="match status" value="1"/>
</dbReference>
<dbReference type="EMBL" id="JAVDUU010000001">
    <property type="protein sequence ID" value="MDR6941046.1"/>
    <property type="molecule type" value="Genomic_DNA"/>
</dbReference>
<accession>A0ABU1T6M6</accession>
<evidence type="ECO:0000313" key="1">
    <source>
        <dbReference type="EMBL" id="MDR6941046.1"/>
    </source>
</evidence>
<dbReference type="Gene3D" id="3.40.30.10">
    <property type="entry name" value="Glutaredoxin"/>
    <property type="match status" value="1"/>
</dbReference>
<reference evidence="1 2" key="1">
    <citation type="submission" date="2023-07" db="EMBL/GenBank/DDBJ databases">
        <title>Sorghum-associated microbial communities from plants grown in Nebraska, USA.</title>
        <authorList>
            <person name="Schachtman D."/>
        </authorList>
    </citation>
    <scope>NUCLEOTIDE SEQUENCE [LARGE SCALE GENOMIC DNA]</scope>
    <source>
        <strain evidence="1 2">3262</strain>
    </source>
</reference>
<proteinExistence type="predicted"/>